<keyword evidence="7" id="KW-0460">Magnesium</keyword>
<comment type="cofactor">
    <cofactor evidence="2">
        <name>Mg(2+)</name>
        <dbReference type="ChEBI" id="CHEBI:18420"/>
    </cofactor>
</comment>
<keyword evidence="5" id="KW-0227">DNA damage</keyword>
<keyword evidence="4" id="KW-0479">Metal-binding</keyword>
<evidence type="ECO:0000256" key="3">
    <source>
        <dbReference type="ARBA" id="ARBA00022722"/>
    </source>
</evidence>
<dbReference type="GO" id="GO:0006281">
    <property type="term" value="P:DNA repair"/>
    <property type="evidence" value="ECO:0007669"/>
    <property type="project" value="UniProtKB-KW"/>
</dbReference>
<keyword evidence="6" id="KW-0378">Hydrolase</keyword>
<dbReference type="GO" id="GO:0004518">
    <property type="term" value="F:nuclease activity"/>
    <property type="evidence" value="ECO:0007669"/>
    <property type="project" value="UniProtKB-KW"/>
</dbReference>
<dbReference type="GO" id="GO:0016787">
    <property type="term" value="F:hydrolase activity"/>
    <property type="evidence" value="ECO:0007669"/>
    <property type="project" value="UniProtKB-KW"/>
</dbReference>
<feature type="domain" description="Endonuclease/exonuclease/phosphatase" evidence="9">
    <location>
        <begin position="10"/>
        <end position="233"/>
    </location>
</feature>
<evidence type="ECO:0000256" key="6">
    <source>
        <dbReference type="ARBA" id="ARBA00022801"/>
    </source>
</evidence>
<evidence type="ECO:0000256" key="5">
    <source>
        <dbReference type="ARBA" id="ARBA00022763"/>
    </source>
</evidence>
<evidence type="ECO:0000256" key="8">
    <source>
        <dbReference type="ARBA" id="ARBA00023204"/>
    </source>
</evidence>
<dbReference type="GO" id="GO:0046872">
    <property type="term" value="F:metal ion binding"/>
    <property type="evidence" value="ECO:0007669"/>
    <property type="project" value="UniProtKB-KW"/>
</dbReference>
<keyword evidence="3" id="KW-0540">Nuclease</keyword>
<keyword evidence="8" id="KW-0234">DNA repair</keyword>
<dbReference type="Pfam" id="PF03372">
    <property type="entry name" value="Exo_endo_phos"/>
    <property type="match status" value="1"/>
</dbReference>
<evidence type="ECO:0000256" key="7">
    <source>
        <dbReference type="ARBA" id="ARBA00022842"/>
    </source>
</evidence>
<accession>A0A1F6CWE4</accession>
<evidence type="ECO:0000259" key="9">
    <source>
        <dbReference type="Pfam" id="PF03372"/>
    </source>
</evidence>
<dbReference type="InterPro" id="IPR005135">
    <property type="entry name" value="Endo/exonuclease/phosphatase"/>
</dbReference>
<dbReference type="InterPro" id="IPR036691">
    <property type="entry name" value="Endo/exonu/phosph_ase_sf"/>
</dbReference>
<reference evidence="10 11" key="1">
    <citation type="journal article" date="2016" name="Nat. Commun.">
        <title>Thousands of microbial genomes shed light on interconnected biogeochemical processes in an aquifer system.</title>
        <authorList>
            <person name="Anantharaman K."/>
            <person name="Brown C.T."/>
            <person name="Hug L.A."/>
            <person name="Sharon I."/>
            <person name="Castelle C.J."/>
            <person name="Probst A.J."/>
            <person name="Thomas B.C."/>
            <person name="Singh A."/>
            <person name="Wilkins M.J."/>
            <person name="Karaoz U."/>
            <person name="Brodie E.L."/>
            <person name="Williams K.H."/>
            <person name="Hubbard S.S."/>
            <person name="Banfield J.F."/>
        </authorList>
    </citation>
    <scope>NUCLEOTIDE SEQUENCE [LARGE SCALE GENOMIC DNA]</scope>
</reference>
<organism evidence="10 11">
    <name type="scientific">Candidatus Kaiserbacteria bacterium RIFCSPHIGHO2_01_FULL_53_29</name>
    <dbReference type="NCBI Taxonomy" id="1798480"/>
    <lineage>
        <taxon>Bacteria</taxon>
        <taxon>Candidatus Kaiseribacteriota</taxon>
    </lineage>
</organism>
<dbReference type="STRING" id="1798480.A2851_04045"/>
<comment type="cofactor">
    <cofactor evidence="1">
        <name>Mn(2+)</name>
        <dbReference type="ChEBI" id="CHEBI:29035"/>
    </cofactor>
</comment>
<gene>
    <name evidence="10" type="ORF">A2851_04045</name>
</gene>
<name>A0A1F6CWE4_9BACT</name>
<evidence type="ECO:0000256" key="1">
    <source>
        <dbReference type="ARBA" id="ARBA00001936"/>
    </source>
</evidence>
<dbReference type="SUPFAM" id="SSF56219">
    <property type="entry name" value="DNase I-like"/>
    <property type="match status" value="1"/>
</dbReference>
<dbReference type="Gene3D" id="3.60.10.10">
    <property type="entry name" value="Endonuclease/exonuclease/phosphatase"/>
    <property type="match status" value="1"/>
</dbReference>
<evidence type="ECO:0000256" key="4">
    <source>
        <dbReference type="ARBA" id="ARBA00022723"/>
    </source>
</evidence>
<sequence length="249" mass="27649">MSASIKLISLNIERSLHLDLVLPFLKEQQADVVCLQELSEPDISLFESELGSKCVFAPMIYHHSDTGSKPVINGNAVLTRLPLQSSMINYYVGDGKKIHDEPPGYIPDHEALVMVETDNEKGGDVFRIMTTHFTWTPDGSPSDAQRRDMKKLLHVLETLGEFVLAGDFNAPRGGEIFSMLAQKYKDNVPPHYVTSLDQKLHRAVKLRPHEIVDKMVDGIFSTPSYTVSDVEMVSGLSDHCALVATVSKV</sequence>
<proteinExistence type="predicted"/>
<dbReference type="Proteomes" id="UP000176863">
    <property type="component" value="Unassembled WGS sequence"/>
</dbReference>
<evidence type="ECO:0000313" key="11">
    <source>
        <dbReference type="Proteomes" id="UP000176863"/>
    </source>
</evidence>
<dbReference type="PANTHER" id="PTHR15822:SF4">
    <property type="entry name" value="TYROSYL-DNA PHOSPHODIESTERASE 2"/>
    <property type="match status" value="1"/>
</dbReference>
<evidence type="ECO:0000313" key="10">
    <source>
        <dbReference type="EMBL" id="OGG53465.1"/>
    </source>
</evidence>
<evidence type="ECO:0000256" key="2">
    <source>
        <dbReference type="ARBA" id="ARBA00001946"/>
    </source>
</evidence>
<dbReference type="InterPro" id="IPR051547">
    <property type="entry name" value="TDP2-like"/>
</dbReference>
<dbReference type="PANTHER" id="PTHR15822">
    <property type="entry name" value="TRAF AND TNF RECEPTOR-ASSOCIATED PROTEIN"/>
    <property type="match status" value="1"/>
</dbReference>
<dbReference type="EMBL" id="MFKT01000011">
    <property type="protein sequence ID" value="OGG53465.1"/>
    <property type="molecule type" value="Genomic_DNA"/>
</dbReference>
<dbReference type="AlphaFoldDB" id="A0A1F6CWE4"/>
<protein>
    <recommendedName>
        <fullName evidence="9">Endonuclease/exonuclease/phosphatase domain-containing protein</fullName>
    </recommendedName>
</protein>
<comment type="caution">
    <text evidence="10">The sequence shown here is derived from an EMBL/GenBank/DDBJ whole genome shotgun (WGS) entry which is preliminary data.</text>
</comment>